<sequence>MTDILAKWIAGLEYSQVRGNVAESAKRAIADTIGVALAARDDEAVRCILEAVGDESGPCSVWGTSVLTTARNAALANGAMAHALDFDDNNRAMYGHPSVPVLPAVFALADEAGAAGADIVLAYIAGVEVECRLGRALTFEHSSRGWHTTLTLGTVGAAAAAAKLLRLSGQHTRNALAISVSMAGGVRQNFGTMAKPLHAGLAAQNGVLAAKLASKGLVASPKAIEGHEGFFDVFTAPVALDCEKAIGGLGTSFELLRNIPKIHASCAAVHTAVDILLEGLRQGGIQKGDIERVKCGVSYHALNQMRYGAPGNVVEARFSIPYCVAAALVFGKLGARQFTDDALGAPEVRDLMAKIDVSILPEFSTQELFQKAHDTGTAYTEVEVTHGSGRVFRMRRNHQKGYPDSPLSEADFHAKFIDCVSAGFTLQSAERTWSGLMQIDQEPVVNPAAVLSKEALAAA</sequence>
<comment type="similarity">
    <text evidence="1">Belongs to the PrpD family.</text>
</comment>
<gene>
    <name evidence="4" type="ORF">GCM10023144_10450</name>
</gene>
<proteinExistence type="inferred from homology"/>
<dbReference type="Pfam" id="PF19305">
    <property type="entry name" value="MmgE_PrpD_C"/>
    <property type="match status" value="1"/>
</dbReference>
<dbReference type="Gene3D" id="3.30.1330.120">
    <property type="entry name" value="2-methylcitrate dehydratase PrpD"/>
    <property type="match status" value="1"/>
</dbReference>
<dbReference type="PANTHER" id="PTHR16943">
    <property type="entry name" value="2-METHYLCITRATE DEHYDRATASE-RELATED"/>
    <property type="match status" value="1"/>
</dbReference>
<evidence type="ECO:0000313" key="5">
    <source>
        <dbReference type="Proteomes" id="UP001501671"/>
    </source>
</evidence>
<protein>
    <submittedName>
        <fullName evidence="4">MmgE/PrpD family protein</fullName>
    </submittedName>
</protein>
<comment type="caution">
    <text evidence="4">The sequence shown here is derived from an EMBL/GenBank/DDBJ whole genome shotgun (WGS) entry which is preliminary data.</text>
</comment>
<evidence type="ECO:0000256" key="1">
    <source>
        <dbReference type="ARBA" id="ARBA00006174"/>
    </source>
</evidence>
<dbReference type="InterPro" id="IPR042188">
    <property type="entry name" value="MmgE/PrpD_sf_2"/>
</dbReference>
<dbReference type="InterPro" id="IPR036148">
    <property type="entry name" value="MmgE/PrpD_sf"/>
</dbReference>
<feature type="domain" description="MmgE/PrpD C-terminal" evidence="3">
    <location>
        <begin position="263"/>
        <end position="431"/>
    </location>
</feature>
<organism evidence="4 5">
    <name type="scientific">Pigmentiphaga soli</name>
    <dbReference type="NCBI Taxonomy" id="1007095"/>
    <lineage>
        <taxon>Bacteria</taxon>
        <taxon>Pseudomonadati</taxon>
        <taxon>Pseudomonadota</taxon>
        <taxon>Betaproteobacteria</taxon>
        <taxon>Burkholderiales</taxon>
        <taxon>Alcaligenaceae</taxon>
        <taxon>Pigmentiphaga</taxon>
    </lineage>
</organism>
<reference evidence="5" key="1">
    <citation type="journal article" date="2019" name="Int. J. Syst. Evol. Microbiol.">
        <title>The Global Catalogue of Microorganisms (GCM) 10K type strain sequencing project: providing services to taxonomists for standard genome sequencing and annotation.</title>
        <authorList>
            <consortium name="The Broad Institute Genomics Platform"/>
            <consortium name="The Broad Institute Genome Sequencing Center for Infectious Disease"/>
            <person name="Wu L."/>
            <person name="Ma J."/>
        </authorList>
    </citation>
    <scope>NUCLEOTIDE SEQUENCE [LARGE SCALE GENOMIC DNA]</scope>
    <source>
        <strain evidence="5">JCM 17666</strain>
    </source>
</reference>
<dbReference type="InterPro" id="IPR005656">
    <property type="entry name" value="MmgE_PrpD"/>
</dbReference>
<dbReference type="InterPro" id="IPR045337">
    <property type="entry name" value="MmgE_PrpD_C"/>
</dbReference>
<name>A0ABP8GLT4_9BURK</name>
<keyword evidence="5" id="KW-1185">Reference proteome</keyword>
<evidence type="ECO:0000259" key="3">
    <source>
        <dbReference type="Pfam" id="PF19305"/>
    </source>
</evidence>
<dbReference type="InterPro" id="IPR042183">
    <property type="entry name" value="MmgE/PrpD_sf_1"/>
</dbReference>
<dbReference type="Gene3D" id="1.10.4100.10">
    <property type="entry name" value="2-methylcitrate dehydratase PrpD"/>
    <property type="match status" value="1"/>
</dbReference>
<evidence type="ECO:0000313" key="4">
    <source>
        <dbReference type="EMBL" id="GAA4326679.1"/>
    </source>
</evidence>
<dbReference type="RefSeq" id="WP_345247053.1">
    <property type="nucleotide sequence ID" value="NZ_BAABFO010000004.1"/>
</dbReference>
<dbReference type="EMBL" id="BAABFO010000004">
    <property type="protein sequence ID" value="GAA4326679.1"/>
    <property type="molecule type" value="Genomic_DNA"/>
</dbReference>
<evidence type="ECO:0000259" key="2">
    <source>
        <dbReference type="Pfam" id="PF03972"/>
    </source>
</evidence>
<dbReference type="InterPro" id="IPR045336">
    <property type="entry name" value="MmgE_PrpD_N"/>
</dbReference>
<accession>A0ABP8GLT4</accession>
<dbReference type="SUPFAM" id="SSF103378">
    <property type="entry name" value="2-methylcitrate dehydratase PrpD"/>
    <property type="match status" value="1"/>
</dbReference>
<feature type="domain" description="MmgE/PrpD N-terminal" evidence="2">
    <location>
        <begin position="5"/>
        <end position="237"/>
    </location>
</feature>
<dbReference type="Pfam" id="PF03972">
    <property type="entry name" value="MmgE_PrpD_N"/>
    <property type="match status" value="1"/>
</dbReference>
<dbReference type="Proteomes" id="UP001501671">
    <property type="component" value="Unassembled WGS sequence"/>
</dbReference>
<dbReference type="PANTHER" id="PTHR16943:SF8">
    <property type="entry name" value="2-METHYLCITRATE DEHYDRATASE"/>
    <property type="match status" value="1"/>
</dbReference>